<name>A0A0V1L7U1_9BILA</name>
<proteinExistence type="predicted"/>
<evidence type="ECO:0000313" key="1">
    <source>
        <dbReference type="EMBL" id="KRZ55054.1"/>
    </source>
</evidence>
<dbReference type="Proteomes" id="UP000054721">
    <property type="component" value="Unassembled WGS sequence"/>
</dbReference>
<dbReference type="AlphaFoldDB" id="A0A0V1L7U1"/>
<comment type="caution">
    <text evidence="1">The sequence shown here is derived from an EMBL/GenBank/DDBJ whole genome shotgun (WGS) entry which is preliminary data.</text>
</comment>
<gene>
    <name evidence="1" type="ORF">T02_14302</name>
</gene>
<keyword evidence="2" id="KW-1185">Reference proteome</keyword>
<dbReference type="EMBL" id="JYDW01000124">
    <property type="protein sequence ID" value="KRZ55054.1"/>
    <property type="molecule type" value="Genomic_DNA"/>
</dbReference>
<protein>
    <submittedName>
        <fullName evidence="1">Uncharacterized protein</fullName>
    </submittedName>
</protein>
<evidence type="ECO:0000313" key="2">
    <source>
        <dbReference type="Proteomes" id="UP000054721"/>
    </source>
</evidence>
<reference evidence="1 2" key="1">
    <citation type="submission" date="2015-05" db="EMBL/GenBank/DDBJ databases">
        <title>Evolution of Trichinella species and genotypes.</title>
        <authorList>
            <person name="Korhonen P.K."/>
            <person name="Edoardo P."/>
            <person name="Giuseppe L.R."/>
            <person name="Gasser R.B."/>
        </authorList>
    </citation>
    <scope>NUCLEOTIDE SEQUENCE [LARGE SCALE GENOMIC DNA]</scope>
    <source>
        <strain evidence="1">ISS10</strain>
    </source>
</reference>
<sequence>MRRCNFVVVVTTASYAPTEKGVRWSSAFPINSQRLPMASRALFHHFSVEIALSGKGSLLAHLCRWNPRTPSTPTVGRPASLPHQVIRRMSPSQPLSTCRPLEPRPSRDIYRYRDQEIFGLECLAVSFLDVALAADAINIPSPQANTGVTFLDARGSSAPRLVVGFSLLRPSFCLRFNLLRSMSSGLSARRHLSLLCTLMSSTLPSDQIRGYIQDSGDSGSAGANVNYRRLLVECQCAEALIFAQRSADGYLMAPLRQPPP</sequence>
<organism evidence="1 2">
    <name type="scientific">Trichinella nativa</name>
    <dbReference type="NCBI Taxonomy" id="6335"/>
    <lineage>
        <taxon>Eukaryota</taxon>
        <taxon>Metazoa</taxon>
        <taxon>Ecdysozoa</taxon>
        <taxon>Nematoda</taxon>
        <taxon>Enoplea</taxon>
        <taxon>Dorylaimia</taxon>
        <taxon>Trichinellida</taxon>
        <taxon>Trichinellidae</taxon>
        <taxon>Trichinella</taxon>
    </lineage>
</organism>
<accession>A0A0V1L7U1</accession>